<dbReference type="AlphaFoldDB" id="A0A544TMH0"/>
<protein>
    <submittedName>
        <fullName evidence="3">Thiolase family protein</fullName>
    </submittedName>
</protein>
<accession>A0A544TMH0</accession>
<dbReference type="EMBL" id="VDGG01000002">
    <property type="protein sequence ID" value="TQR18636.1"/>
    <property type="molecule type" value="Genomic_DNA"/>
</dbReference>
<evidence type="ECO:0000313" key="3">
    <source>
        <dbReference type="EMBL" id="TQR18636.1"/>
    </source>
</evidence>
<dbReference type="Pfam" id="PF22691">
    <property type="entry name" value="Thiolase_C_1"/>
    <property type="match status" value="1"/>
</dbReference>
<dbReference type="Gene3D" id="3.40.47.10">
    <property type="match status" value="1"/>
</dbReference>
<dbReference type="InterPro" id="IPR020616">
    <property type="entry name" value="Thiolase_N"/>
</dbReference>
<dbReference type="InterPro" id="IPR002155">
    <property type="entry name" value="Thiolase"/>
</dbReference>
<dbReference type="InterPro" id="IPR055140">
    <property type="entry name" value="Thiolase_C_2"/>
</dbReference>
<dbReference type="SUPFAM" id="SSF53901">
    <property type="entry name" value="Thiolase-like"/>
    <property type="match status" value="2"/>
</dbReference>
<sequence length="413" mass="44537">MTKYYIVGVGMTKFGKLYDYTLKDLTKIAVVNALKDANMPKEWIEAIYFANTGQGAIEGQHAVRGQVAVRPLGFEGIPVVNVENACASASTALNQAIQFLKAGEGDFALAIGAEKMYKKSGGKDFSIFDSAWDVETPEENLAVLQQLEKGYKLPSNAKSADQYSTFMDVYAYFARFHMNRFGTTQEQIAAVAAKNHQHSVYNDHAQYQKSFTIEEILAAPPIVYPFTLPMCSPVSDGAAAAVVCTEQGLKKLQDQRRAIEVAASVIQTGSNRRPEEVDRHLTVLSAKRAYEKAGLGPEDISVAEVHDATAIGEIIQVENLGFCDFGEGGARSLKGEFRIGGRLPVNPSGGLESKGHPIGATGLGQIYELVTQLRGEAGKRQVDNAKVALAENGGGVYGLEEAVAAITLLKTTY</sequence>
<evidence type="ECO:0000313" key="4">
    <source>
        <dbReference type="Proteomes" id="UP000318937"/>
    </source>
</evidence>
<gene>
    <name evidence="3" type="ORF">FG383_01335</name>
</gene>
<keyword evidence="4" id="KW-1185">Reference proteome</keyword>
<proteinExistence type="predicted"/>
<evidence type="ECO:0000259" key="1">
    <source>
        <dbReference type="Pfam" id="PF00108"/>
    </source>
</evidence>
<dbReference type="PANTHER" id="PTHR42870">
    <property type="entry name" value="ACETYL-COA C-ACETYLTRANSFERASE"/>
    <property type="match status" value="1"/>
</dbReference>
<comment type="caution">
    <text evidence="3">The sequence shown here is derived from an EMBL/GenBank/DDBJ whole genome shotgun (WGS) entry which is preliminary data.</text>
</comment>
<feature type="domain" description="Thiolase N-terminal" evidence="1">
    <location>
        <begin position="5"/>
        <end position="208"/>
    </location>
</feature>
<dbReference type="Proteomes" id="UP000318937">
    <property type="component" value="Unassembled WGS sequence"/>
</dbReference>
<dbReference type="OrthoDB" id="9785768at2"/>
<dbReference type="Pfam" id="PF00108">
    <property type="entry name" value="Thiolase_N"/>
    <property type="match status" value="1"/>
</dbReference>
<dbReference type="PIRSF" id="PIRSF000429">
    <property type="entry name" value="Ac-CoA_Ac_transf"/>
    <property type="match status" value="1"/>
</dbReference>
<reference evidence="3 4" key="1">
    <citation type="submission" date="2019-05" db="EMBL/GenBank/DDBJ databases">
        <title>Psychrobacillus vulpis sp. nov., a new species isolated from feces of a red fox that inhabits in The Tablas de Daimiel Natural Park, Albacete, Spain.</title>
        <authorList>
            <person name="Rodriguez M."/>
            <person name="Reina J.C."/>
            <person name="Bejar V."/>
            <person name="Llamas I."/>
        </authorList>
    </citation>
    <scope>NUCLEOTIDE SEQUENCE [LARGE SCALE GENOMIC DNA]</scope>
    <source>
        <strain evidence="3 4">NHI-2</strain>
    </source>
</reference>
<dbReference type="InterPro" id="IPR016039">
    <property type="entry name" value="Thiolase-like"/>
</dbReference>
<organism evidence="3 4">
    <name type="scientific">Psychrobacillus soli</name>
    <dbReference type="NCBI Taxonomy" id="1543965"/>
    <lineage>
        <taxon>Bacteria</taxon>
        <taxon>Bacillati</taxon>
        <taxon>Bacillota</taxon>
        <taxon>Bacilli</taxon>
        <taxon>Bacillales</taxon>
        <taxon>Bacillaceae</taxon>
        <taxon>Psychrobacillus</taxon>
    </lineage>
</organism>
<dbReference type="CDD" id="cd00829">
    <property type="entry name" value="SCP-x_thiolase"/>
    <property type="match status" value="1"/>
</dbReference>
<evidence type="ECO:0000259" key="2">
    <source>
        <dbReference type="Pfam" id="PF22691"/>
    </source>
</evidence>
<dbReference type="GO" id="GO:0016747">
    <property type="term" value="F:acyltransferase activity, transferring groups other than amino-acyl groups"/>
    <property type="evidence" value="ECO:0007669"/>
    <property type="project" value="InterPro"/>
</dbReference>
<dbReference type="PANTHER" id="PTHR42870:SF1">
    <property type="entry name" value="NON-SPECIFIC LIPID-TRANSFER PROTEIN-LIKE 2"/>
    <property type="match status" value="1"/>
</dbReference>
<feature type="domain" description="Thiolase C-terminal" evidence="2">
    <location>
        <begin position="282"/>
        <end position="397"/>
    </location>
</feature>
<name>A0A544TMH0_9BACI</name>